<dbReference type="InterPro" id="IPR013767">
    <property type="entry name" value="PAS_fold"/>
</dbReference>
<dbReference type="InterPro" id="IPR000014">
    <property type="entry name" value="PAS"/>
</dbReference>
<dbReference type="PANTHER" id="PTHR44757:SF2">
    <property type="entry name" value="BIOFILM ARCHITECTURE MAINTENANCE PROTEIN MBAA"/>
    <property type="match status" value="1"/>
</dbReference>
<feature type="domain" description="PAC" evidence="2">
    <location>
        <begin position="312"/>
        <end position="364"/>
    </location>
</feature>
<dbReference type="NCBIfam" id="TIGR00229">
    <property type="entry name" value="sensory_box"/>
    <property type="match status" value="3"/>
</dbReference>
<protein>
    <recommendedName>
        <fullName evidence="6">Diguanylate cyclase</fullName>
    </recommendedName>
</protein>
<evidence type="ECO:0000313" key="5">
    <source>
        <dbReference type="Proteomes" id="UP000050668"/>
    </source>
</evidence>
<dbReference type="PROSITE" id="PS50887">
    <property type="entry name" value="GGDEF"/>
    <property type="match status" value="1"/>
</dbReference>
<reference evidence="5" key="1">
    <citation type="submission" date="2015-07" db="EMBL/GenBank/DDBJ databases">
        <title>Fjat-14205 dsm 2895.</title>
        <authorList>
            <person name="Liu B."/>
            <person name="Wang J."/>
            <person name="Zhu Y."/>
            <person name="Liu G."/>
            <person name="Chen Q."/>
            <person name="Chen Z."/>
            <person name="Lan J."/>
            <person name="Che J."/>
            <person name="Ge C."/>
            <person name="Shi H."/>
            <person name="Pan Z."/>
            <person name="Liu X."/>
        </authorList>
    </citation>
    <scope>NUCLEOTIDE SEQUENCE [LARGE SCALE GENOMIC DNA]</scope>
    <source>
        <strain evidence="5">DSM 25560</strain>
    </source>
</reference>
<evidence type="ECO:0000259" key="3">
    <source>
        <dbReference type="PROSITE" id="PS50887"/>
    </source>
</evidence>
<dbReference type="InterPro" id="IPR029787">
    <property type="entry name" value="Nucleotide_cyclase"/>
</dbReference>
<dbReference type="InterPro" id="IPR043128">
    <property type="entry name" value="Rev_trsase/Diguanyl_cyclase"/>
</dbReference>
<dbReference type="Pfam" id="PF08448">
    <property type="entry name" value="PAS_4"/>
    <property type="match status" value="1"/>
</dbReference>
<dbReference type="SMART" id="SM00086">
    <property type="entry name" value="PAC"/>
    <property type="match status" value="2"/>
</dbReference>
<evidence type="ECO:0000259" key="2">
    <source>
        <dbReference type="PROSITE" id="PS50113"/>
    </source>
</evidence>
<dbReference type="Pfam" id="PF00989">
    <property type="entry name" value="PAS"/>
    <property type="match status" value="1"/>
</dbReference>
<evidence type="ECO:0008006" key="6">
    <source>
        <dbReference type="Google" id="ProtNLM"/>
    </source>
</evidence>
<feature type="domain" description="PAC" evidence="2">
    <location>
        <begin position="437"/>
        <end position="490"/>
    </location>
</feature>
<dbReference type="PANTHER" id="PTHR44757">
    <property type="entry name" value="DIGUANYLATE CYCLASE DGCP"/>
    <property type="match status" value="1"/>
</dbReference>
<dbReference type="Gene3D" id="3.30.450.20">
    <property type="entry name" value="PAS domain"/>
    <property type="match status" value="3"/>
</dbReference>
<name>A0ABR5K4K8_9BACI</name>
<comment type="caution">
    <text evidence="4">The sequence shown here is derived from an EMBL/GenBank/DDBJ whole genome shotgun (WGS) entry which is preliminary data.</text>
</comment>
<dbReference type="InterPro" id="IPR035965">
    <property type="entry name" value="PAS-like_dom_sf"/>
</dbReference>
<proteinExistence type="predicted"/>
<dbReference type="SMART" id="SM00091">
    <property type="entry name" value="PAS"/>
    <property type="match status" value="3"/>
</dbReference>
<gene>
    <name evidence="4" type="ORF">AEA09_07675</name>
</gene>
<dbReference type="Pfam" id="PF00990">
    <property type="entry name" value="GGDEF"/>
    <property type="match status" value="1"/>
</dbReference>
<dbReference type="InterPro" id="IPR001610">
    <property type="entry name" value="PAC"/>
</dbReference>
<dbReference type="SUPFAM" id="SSF55785">
    <property type="entry name" value="PYP-like sensor domain (PAS domain)"/>
    <property type="match status" value="3"/>
</dbReference>
<feature type="domain" description="GGDEF" evidence="3">
    <location>
        <begin position="522"/>
        <end position="660"/>
    </location>
</feature>
<dbReference type="EMBL" id="LGRV01000003">
    <property type="protein sequence ID" value="KOS69784.1"/>
    <property type="molecule type" value="Genomic_DNA"/>
</dbReference>
<dbReference type="InterPro" id="IPR000160">
    <property type="entry name" value="GGDEF_dom"/>
</dbReference>
<dbReference type="PROSITE" id="PS50112">
    <property type="entry name" value="PAS"/>
    <property type="match status" value="2"/>
</dbReference>
<organism evidence="4 5">
    <name type="scientific">Lysinibacillus contaminans</name>
    <dbReference type="NCBI Taxonomy" id="1293441"/>
    <lineage>
        <taxon>Bacteria</taxon>
        <taxon>Bacillati</taxon>
        <taxon>Bacillota</taxon>
        <taxon>Bacilli</taxon>
        <taxon>Bacillales</taxon>
        <taxon>Bacillaceae</taxon>
        <taxon>Lysinibacillus</taxon>
    </lineage>
</organism>
<feature type="domain" description="PAS" evidence="1">
    <location>
        <begin position="254"/>
        <end position="297"/>
    </location>
</feature>
<dbReference type="CDD" id="cd00130">
    <property type="entry name" value="PAS"/>
    <property type="match status" value="2"/>
</dbReference>
<evidence type="ECO:0000313" key="4">
    <source>
        <dbReference type="EMBL" id="KOS69784.1"/>
    </source>
</evidence>
<dbReference type="SUPFAM" id="SSF55073">
    <property type="entry name" value="Nucleotide cyclase"/>
    <property type="match status" value="1"/>
</dbReference>
<keyword evidence="5" id="KW-1185">Reference proteome</keyword>
<dbReference type="Proteomes" id="UP000050668">
    <property type="component" value="Unassembled WGS sequence"/>
</dbReference>
<dbReference type="CDD" id="cd01949">
    <property type="entry name" value="GGDEF"/>
    <property type="match status" value="1"/>
</dbReference>
<dbReference type="InterPro" id="IPR013656">
    <property type="entry name" value="PAS_4"/>
</dbReference>
<dbReference type="PROSITE" id="PS50113">
    <property type="entry name" value="PAC"/>
    <property type="match status" value="2"/>
</dbReference>
<dbReference type="Gene3D" id="3.30.70.270">
    <property type="match status" value="1"/>
</dbReference>
<evidence type="ECO:0000259" key="1">
    <source>
        <dbReference type="PROSITE" id="PS50112"/>
    </source>
</evidence>
<dbReference type="Pfam" id="PF13426">
    <property type="entry name" value="PAS_9"/>
    <property type="match status" value="1"/>
</dbReference>
<dbReference type="SMART" id="SM00267">
    <property type="entry name" value="GGDEF"/>
    <property type="match status" value="1"/>
</dbReference>
<dbReference type="InterPro" id="IPR000700">
    <property type="entry name" value="PAS-assoc_C"/>
</dbReference>
<accession>A0ABR5K4K8</accession>
<dbReference type="InterPro" id="IPR052155">
    <property type="entry name" value="Biofilm_reg_signaling"/>
</dbReference>
<feature type="domain" description="PAS" evidence="1">
    <location>
        <begin position="365"/>
        <end position="410"/>
    </location>
</feature>
<sequence>MGKDFAFLLRKCGNDYRYIRLNDAAKSLYSYDVIGQTISAVMSNRNAEIIIDNYNKATLTNEQIDYGDYAYYNAEVRKYETSVRPITMNHEQYILAITKEILYDRNIEDKFLFMRSMFDHASFSTVILSNTGEILEVNANFMNEFGLCNEQIKQQPFIHLPIIPKAEISAITDYIKRASMGENIAREILTFHTVEKYERYYLATFSPVMQGDDSFAVFIILQDITEFTEQKVELRLKTHGFEVFKAALNSAAGIAILDVDGRIIDINEMLLNIMGYSKENLVGTPFDFIETRNHPEDYLTNMKKTLHAGEIWRGELCYRTKYHAFYWMDVTIIPLKNEAGITEQILSINYDITDKKRMLTELKNIERTFRLITENTNDLIVITNEDGIIMYTSPSYTHYLGYESSELQGQFYSSIVADESKNAWQNYLNNFECQSDTQFELLLETKTGLPIWTEGNVTVVNDPDRETVSQIMMVSREITHRKERENNLLYLAYHDSLTQLPNRRYLLKEFPTVLANANIDHTSFAMIYIDGDNFKEVNDQFGHETGDAFIRKFGSVIMTSIRSHDLVIRIGGDEFIVVLTGLTRDYEARQAQMMQIISRIRKELQAGWTIEQHHFSPTASMGIAYYPDHGKTLDELLDLADQALYKAKELGKNNLYIIGS</sequence>
<dbReference type="NCBIfam" id="TIGR00254">
    <property type="entry name" value="GGDEF"/>
    <property type="match status" value="1"/>
</dbReference>